<accession>A0A2G5KD80</accession>
<dbReference type="Gene3D" id="3.10.20.310">
    <property type="entry name" value="membrane protein fhac"/>
    <property type="match status" value="1"/>
</dbReference>
<evidence type="ECO:0000313" key="6">
    <source>
        <dbReference type="EMBL" id="PIB26790.1"/>
    </source>
</evidence>
<dbReference type="Gene3D" id="2.40.160.50">
    <property type="entry name" value="membrane protein fhac: a member of the omp85/tpsb transporter family"/>
    <property type="match status" value="1"/>
</dbReference>
<feature type="domain" description="Bacterial surface antigen (D15)" evidence="4">
    <location>
        <begin position="300"/>
        <end position="597"/>
    </location>
</feature>
<dbReference type="RefSeq" id="WP_099591131.1">
    <property type="nucleotide sequence ID" value="NZ_MDGM01000001.1"/>
</dbReference>
<dbReference type="PANTHER" id="PTHR12815">
    <property type="entry name" value="SORTING AND ASSEMBLY MACHINERY SAMM50 PROTEIN FAMILY MEMBER"/>
    <property type="match status" value="1"/>
</dbReference>
<keyword evidence="7" id="KW-1185">Reference proteome</keyword>
<reference evidence="6 7" key="1">
    <citation type="submission" date="2016-08" db="EMBL/GenBank/DDBJ databases">
        <title>Draft genome of Amylibacter sp. strain 4G11.</title>
        <authorList>
            <person name="Wong S.-K."/>
            <person name="Hamasaki K."/>
            <person name="Yoshizawa S."/>
        </authorList>
    </citation>
    <scope>NUCLEOTIDE SEQUENCE [LARGE SCALE GENOMIC DNA]</scope>
    <source>
        <strain evidence="6 7">4G11</strain>
    </source>
</reference>
<dbReference type="InterPro" id="IPR039910">
    <property type="entry name" value="D15-like"/>
</dbReference>
<comment type="subcellular location">
    <subcellularLocation>
        <location evidence="1">Membrane</location>
    </subcellularLocation>
</comment>
<dbReference type="SUPFAM" id="SSF56935">
    <property type="entry name" value="Porins"/>
    <property type="match status" value="1"/>
</dbReference>
<evidence type="ECO:0000313" key="7">
    <source>
        <dbReference type="Proteomes" id="UP000231516"/>
    </source>
</evidence>
<proteinExistence type="predicted"/>
<comment type="caution">
    <text evidence="6">The sequence shown here is derived from an EMBL/GenBank/DDBJ whole genome shotgun (WGS) entry which is preliminary data.</text>
</comment>
<dbReference type="PANTHER" id="PTHR12815:SF42">
    <property type="entry name" value="BACTERIAL SURFACE ANTIGEN (D15) DOMAIN-CONTAINING PROTEIN"/>
    <property type="match status" value="1"/>
</dbReference>
<protein>
    <recommendedName>
        <fullName evidence="8">Bacterial surface antigen (D15) domain-containing protein</fullName>
    </recommendedName>
</protein>
<organism evidence="6 7">
    <name type="scientific">Paramylibacter kogurei</name>
    <dbReference type="NCBI Taxonomy" id="1889778"/>
    <lineage>
        <taxon>Bacteria</taxon>
        <taxon>Pseudomonadati</taxon>
        <taxon>Pseudomonadota</taxon>
        <taxon>Alphaproteobacteria</taxon>
        <taxon>Rhodobacterales</taxon>
        <taxon>Paracoccaceae</taxon>
        <taxon>Paramylibacter</taxon>
    </lineage>
</organism>
<evidence type="ECO:0000256" key="3">
    <source>
        <dbReference type="ARBA" id="ARBA00023136"/>
    </source>
</evidence>
<feature type="domain" description="POTRA" evidence="5">
    <location>
        <begin position="200"/>
        <end position="272"/>
    </location>
</feature>
<dbReference type="AlphaFoldDB" id="A0A2G5KD80"/>
<sequence>MRASLTLIATGIALFSFGYSQFSVAQSDRLEFVVSEEISKSIRFTSLLRQALQEQDKSSTEILAAAQSDYQRFLSVLYENGYYGAQISITLNGKEAATLSPFETLGEITSAVVTIQQGDQFKFGTAQIRPLPSDTQLSPEFAKGEIAKSSVIQLAVDDSIDAWRSASRPTAKVTEQNITADHTRNSLDASFTIEPGRTAKFGSLIIRGNQRMRENRVRKIAGLPTGENFDPLELEAAGRRLRNTGAFTTVAITEANEISPDGTIPITATVAEAKPRRIGAGATISTDEGLTLEGFWLHRNLLGGGESLRFDAVASGIGGTTDGIDYNVGVSLTRPATLSPDTDATFSLNFERDDEPDYSIRAYTVGLNFDHDINDTLSTYAGVRYRNIDTNDVFGLRNFRLLSAPIGITYDSRDNEISASKGIYASLEAQPFYERNRSQSGMRMAFDGRVYHGFGPDDKFVLAGRTQLGAVYGADLEDLPSDYLYYSGGGGTVRGQDYQVLGVPFGTDEQTGGKSFTGVSAELRAPLRDNLGGVIFADYGYIGSTSSFLTSGDSHAGVGVGVRFETGLGPIRVDVGFPADDVSTSNINFYIGIGQAF</sequence>
<evidence type="ECO:0008006" key="8">
    <source>
        <dbReference type="Google" id="ProtNLM"/>
    </source>
</evidence>
<evidence type="ECO:0000259" key="4">
    <source>
        <dbReference type="Pfam" id="PF01103"/>
    </source>
</evidence>
<keyword evidence="2" id="KW-0812">Transmembrane</keyword>
<dbReference type="Proteomes" id="UP000231516">
    <property type="component" value="Unassembled WGS sequence"/>
</dbReference>
<dbReference type="GO" id="GO:0019867">
    <property type="term" value="C:outer membrane"/>
    <property type="evidence" value="ECO:0007669"/>
    <property type="project" value="InterPro"/>
</dbReference>
<evidence type="ECO:0000259" key="5">
    <source>
        <dbReference type="Pfam" id="PF07244"/>
    </source>
</evidence>
<gene>
    <name evidence="6" type="ORF">BFP76_10330</name>
</gene>
<dbReference type="OrthoDB" id="9769707at2"/>
<dbReference type="InterPro" id="IPR000184">
    <property type="entry name" value="Bac_surfAg_D15"/>
</dbReference>
<evidence type="ECO:0000256" key="1">
    <source>
        <dbReference type="ARBA" id="ARBA00004370"/>
    </source>
</evidence>
<dbReference type="Pfam" id="PF07244">
    <property type="entry name" value="POTRA"/>
    <property type="match status" value="1"/>
</dbReference>
<keyword evidence="3" id="KW-0472">Membrane</keyword>
<dbReference type="InterPro" id="IPR010827">
    <property type="entry name" value="BamA/TamA_POTRA"/>
</dbReference>
<dbReference type="Pfam" id="PF01103">
    <property type="entry name" value="Omp85"/>
    <property type="match status" value="1"/>
</dbReference>
<name>A0A2G5KD80_9RHOB</name>
<keyword evidence="2" id="KW-1134">Transmembrane beta strand</keyword>
<dbReference type="EMBL" id="MDGM01000001">
    <property type="protein sequence ID" value="PIB26790.1"/>
    <property type="molecule type" value="Genomic_DNA"/>
</dbReference>
<evidence type="ECO:0000256" key="2">
    <source>
        <dbReference type="ARBA" id="ARBA00022452"/>
    </source>
</evidence>